<name>A0A9P6XU82_9FUNG</name>
<proteinExistence type="predicted"/>
<sequence length="142" mass="15071">MRAAPVRRDAGRQLVTHGDRARRHIRRIAGRHIAGVAHRQRVLGTGLAIIPDAAGGIVALHHLQPRRGDGDPVVLNLAVVGHAGRVLDLDRVGGVAQAHVAGTRQYLGGHGPGQSIQPATLPLPTQATGWLIWVPACITVRR</sequence>
<gene>
    <name evidence="1" type="ORF">G6F50_016144</name>
</gene>
<organism evidence="1 2">
    <name type="scientific">Rhizopus delemar</name>
    <dbReference type="NCBI Taxonomy" id="936053"/>
    <lineage>
        <taxon>Eukaryota</taxon>
        <taxon>Fungi</taxon>
        <taxon>Fungi incertae sedis</taxon>
        <taxon>Mucoromycota</taxon>
        <taxon>Mucoromycotina</taxon>
        <taxon>Mucoromycetes</taxon>
        <taxon>Mucorales</taxon>
        <taxon>Mucorineae</taxon>
        <taxon>Rhizopodaceae</taxon>
        <taxon>Rhizopus</taxon>
    </lineage>
</organism>
<keyword evidence="2" id="KW-1185">Reference proteome</keyword>
<evidence type="ECO:0000313" key="2">
    <source>
        <dbReference type="Proteomes" id="UP000740926"/>
    </source>
</evidence>
<dbReference type="AlphaFoldDB" id="A0A9P6XU82"/>
<comment type="caution">
    <text evidence="1">The sequence shown here is derived from an EMBL/GenBank/DDBJ whole genome shotgun (WGS) entry which is preliminary data.</text>
</comment>
<dbReference type="EMBL" id="JAANIU010009749">
    <property type="protein sequence ID" value="KAG1532650.1"/>
    <property type="molecule type" value="Genomic_DNA"/>
</dbReference>
<protein>
    <submittedName>
        <fullName evidence="1">Uncharacterized protein</fullName>
    </submittedName>
</protein>
<evidence type="ECO:0000313" key="1">
    <source>
        <dbReference type="EMBL" id="KAG1532650.1"/>
    </source>
</evidence>
<accession>A0A9P6XU82</accession>
<reference evidence="1 2" key="1">
    <citation type="journal article" date="2020" name="Microb. Genom.">
        <title>Genetic diversity of clinical and environmental Mucorales isolates obtained from an investigation of mucormycosis cases among solid organ transplant recipients.</title>
        <authorList>
            <person name="Nguyen M.H."/>
            <person name="Kaul D."/>
            <person name="Muto C."/>
            <person name="Cheng S.J."/>
            <person name="Richter R.A."/>
            <person name="Bruno V.M."/>
            <person name="Liu G."/>
            <person name="Beyhan S."/>
            <person name="Sundermann A.J."/>
            <person name="Mounaud S."/>
            <person name="Pasculle A.W."/>
            <person name="Nierman W.C."/>
            <person name="Driscoll E."/>
            <person name="Cumbie R."/>
            <person name="Clancy C.J."/>
            <person name="Dupont C.L."/>
        </authorList>
    </citation>
    <scope>NUCLEOTIDE SEQUENCE [LARGE SCALE GENOMIC DNA]</scope>
    <source>
        <strain evidence="1 2">GL24</strain>
    </source>
</reference>
<dbReference type="Proteomes" id="UP000740926">
    <property type="component" value="Unassembled WGS sequence"/>
</dbReference>